<accession>A0A2G1QH86</accession>
<dbReference type="RefSeq" id="WP_099308564.1">
    <property type="nucleotide sequence ID" value="NZ_PDVP01000021.1"/>
</dbReference>
<evidence type="ECO:0000313" key="4">
    <source>
        <dbReference type="Proteomes" id="UP000221168"/>
    </source>
</evidence>
<gene>
    <name evidence="3" type="ORF">CSC94_22125</name>
</gene>
<feature type="transmembrane region" description="Helical" evidence="2">
    <location>
        <begin position="21"/>
        <end position="43"/>
    </location>
</feature>
<evidence type="ECO:0000256" key="1">
    <source>
        <dbReference type="SAM" id="MobiDB-lite"/>
    </source>
</evidence>
<organism evidence="3 4">
    <name type="scientific">Zhengella mangrovi</name>
    <dbReference type="NCBI Taxonomy" id="1982044"/>
    <lineage>
        <taxon>Bacteria</taxon>
        <taxon>Pseudomonadati</taxon>
        <taxon>Pseudomonadota</taxon>
        <taxon>Alphaproteobacteria</taxon>
        <taxon>Hyphomicrobiales</taxon>
        <taxon>Notoacmeibacteraceae</taxon>
        <taxon>Zhengella</taxon>
    </lineage>
</organism>
<proteinExistence type="predicted"/>
<evidence type="ECO:0000313" key="3">
    <source>
        <dbReference type="EMBL" id="PHP64885.1"/>
    </source>
</evidence>
<evidence type="ECO:0008006" key="5">
    <source>
        <dbReference type="Google" id="ProtNLM"/>
    </source>
</evidence>
<feature type="compositionally biased region" description="Polar residues" evidence="1">
    <location>
        <begin position="46"/>
        <end position="74"/>
    </location>
</feature>
<sequence length="122" mass="12230">MDDNMPPRRDYRETRVEASSGGSGWLIAGVAIAALVAVGAWIYSGSTPENTVANDGTPTITEQAPTDNTATGSVKQDEPAPAATEQAPAAPETAPAETAPADNAAPADGQPADGTTTTPPAQ</sequence>
<feature type="compositionally biased region" description="Low complexity" evidence="1">
    <location>
        <begin position="79"/>
        <end position="115"/>
    </location>
</feature>
<dbReference type="AlphaFoldDB" id="A0A2G1QH86"/>
<dbReference type="Proteomes" id="UP000221168">
    <property type="component" value="Unassembled WGS sequence"/>
</dbReference>
<keyword evidence="2" id="KW-0472">Membrane</keyword>
<feature type="region of interest" description="Disordered" evidence="1">
    <location>
        <begin position="46"/>
        <end position="122"/>
    </location>
</feature>
<feature type="compositionally biased region" description="Basic and acidic residues" evidence="1">
    <location>
        <begin position="1"/>
        <end position="16"/>
    </location>
</feature>
<evidence type="ECO:0000256" key="2">
    <source>
        <dbReference type="SAM" id="Phobius"/>
    </source>
</evidence>
<reference evidence="3 4" key="1">
    <citation type="submission" date="2017-10" db="EMBL/GenBank/DDBJ databases">
        <title>Sedimentibacterium mangrovi gen. nov., sp. nov., a novel member of family Phyllobacteriacea isolated from mangrove sediment.</title>
        <authorList>
            <person name="Liao H."/>
            <person name="Tian Y."/>
        </authorList>
    </citation>
    <scope>NUCLEOTIDE SEQUENCE [LARGE SCALE GENOMIC DNA]</scope>
    <source>
        <strain evidence="3 4">X9-2-2</strain>
    </source>
</reference>
<feature type="region of interest" description="Disordered" evidence="1">
    <location>
        <begin position="1"/>
        <end position="23"/>
    </location>
</feature>
<keyword evidence="4" id="KW-1185">Reference proteome</keyword>
<keyword evidence="2" id="KW-1133">Transmembrane helix</keyword>
<comment type="caution">
    <text evidence="3">The sequence shown here is derived from an EMBL/GenBank/DDBJ whole genome shotgun (WGS) entry which is preliminary data.</text>
</comment>
<dbReference type="EMBL" id="PDVP01000021">
    <property type="protein sequence ID" value="PHP64885.1"/>
    <property type="molecule type" value="Genomic_DNA"/>
</dbReference>
<keyword evidence="2" id="KW-0812">Transmembrane</keyword>
<name>A0A2G1QH86_9HYPH</name>
<protein>
    <recommendedName>
        <fullName evidence="5">Dynamin</fullName>
    </recommendedName>
</protein>